<organism evidence="2">
    <name type="scientific">Tanacetum cinerariifolium</name>
    <name type="common">Dalmatian daisy</name>
    <name type="synonym">Chrysanthemum cinerariifolium</name>
    <dbReference type="NCBI Taxonomy" id="118510"/>
    <lineage>
        <taxon>Eukaryota</taxon>
        <taxon>Viridiplantae</taxon>
        <taxon>Streptophyta</taxon>
        <taxon>Embryophyta</taxon>
        <taxon>Tracheophyta</taxon>
        <taxon>Spermatophyta</taxon>
        <taxon>Magnoliopsida</taxon>
        <taxon>eudicotyledons</taxon>
        <taxon>Gunneridae</taxon>
        <taxon>Pentapetalae</taxon>
        <taxon>asterids</taxon>
        <taxon>campanulids</taxon>
        <taxon>Asterales</taxon>
        <taxon>Asteraceae</taxon>
        <taxon>Asteroideae</taxon>
        <taxon>Anthemideae</taxon>
        <taxon>Anthemidinae</taxon>
        <taxon>Tanacetum</taxon>
    </lineage>
</organism>
<name>A0A699UY89_TANCI</name>
<gene>
    <name evidence="2" type="ORF">Tci_897995</name>
</gene>
<accession>A0A699UY89</accession>
<reference evidence="2" key="1">
    <citation type="journal article" date="2019" name="Sci. Rep.">
        <title>Draft genome of Tanacetum cinerariifolium, the natural source of mosquito coil.</title>
        <authorList>
            <person name="Yamashiro T."/>
            <person name="Shiraishi A."/>
            <person name="Satake H."/>
            <person name="Nakayama K."/>
        </authorList>
    </citation>
    <scope>NUCLEOTIDE SEQUENCE</scope>
</reference>
<comment type="caution">
    <text evidence="2">The sequence shown here is derived from an EMBL/GenBank/DDBJ whole genome shotgun (WGS) entry which is preliminary data.</text>
</comment>
<feature type="compositionally biased region" description="Basic and acidic residues" evidence="1">
    <location>
        <begin position="1"/>
        <end position="20"/>
    </location>
</feature>
<dbReference type="AlphaFoldDB" id="A0A699UY89"/>
<dbReference type="EMBL" id="BKCJ011365218">
    <property type="protein sequence ID" value="GFD26026.1"/>
    <property type="molecule type" value="Genomic_DNA"/>
</dbReference>
<sequence length="116" mass="12161">REGISSRNDKQDRVAREGPDTQRANGSSRLRHRRATAERHGILACHVAMVEHHIVSGVGERAVVPVGCVCAVEAVPAAVEKPVNEVGLTVTVGTVTVNGVVEVAVPPEVVTAMGPE</sequence>
<feature type="non-terminal residue" evidence="2">
    <location>
        <position position="116"/>
    </location>
</feature>
<feature type="non-terminal residue" evidence="2">
    <location>
        <position position="1"/>
    </location>
</feature>
<proteinExistence type="predicted"/>
<feature type="region of interest" description="Disordered" evidence="1">
    <location>
        <begin position="1"/>
        <end position="35"/>
    </location>
</feature>
<evidence type="ECO:0000256" key="1">
    <source>
        <dbReference type="SAM" id="MobiDB-lite"/>
    </source>
</evidence>
<evidence type="ECO:0000313" key="2">
    <source>
        <dbReference type="EMBL" id="GFD26026.1"/>
    </source>
</evidence>
<protein>
    <submittedName>
        <fullName evidence="2">Uncharacterized protein</fullName>
    </submittedName>
</protein>